<organism evidence="2 3">
    <name type="scientific">Pseudonocardia nematodicida</name>
    <dbReference type="NCBI Taxonomy" id="1206997"/>
    <lineage>
        <taxon>Bacteria</taxon>
        <taxon>Bacillati</taxon>
        <taxon>Actinomycetota</taxon>
        <taxon>Actinomycetes</taxon>
        <taxon>Pseudonocardiales</taxon>
        <taxon>Pseudonocardiaceae</taxon>
        <taxon>Pseudonocardia</taxon>
    </lineage>
</organism>
<dbReference type="SUPFAM" id="SSF159127">
    <property type="entry name" value="HupF/HypC-like"/>
    <property type="match status" value="1"/>
</dbReference>
<accession>A0ABV1K6F7</accession>
<evidence type="ECO:0000313" key="3">
    <source>
        <dbReference type="Proteomes" id="UP001494902"/>
    </source>
</evidence>
<proteinExistence type="inferred from homology"/>
<keyword evidence="3" id="KW-1185">Reference proteome</keyword>
<comment type="caution">
    <text evidence="2">The sequence shown here is derived from an EMBL/GenBank/DDBJ whole genome shotgun (WGS) entry which is preliminary data.</text>
</comment>
<name>A0ABV1K6F7_9PSEU</name>
<comment type="similarity">
    <text evidence="1">Belongs to the HupF/HypC family.</text>
</comment>
<evidence type="ECO:0000313" key="2">
    <source>
        <dbReference type="EMBL" id="MEQ3550062.1"/>
    </source>
</evidence>
<reference evidence="2 3" key="1">
    <citation type="submission" date="2024-03" db="EMBL/GenBank/DDBJ databases">
        <title>Draft genome sequence of Pseudonocardia nematodicida JCM 31783.</title>
        <authorList>
            <person name="Butdee W."/>
            <person name="Duangmal K."/>
        </authorList>
    </citation>
    <scope>NUCLEOTIDE SEQUENCE [LARGE SCALE GENOMIC DNA]</scope>
    <source>
        <strain evidence="2 3">JCM 31783</strain>
    </source>
</reference>
<dbReference type="NCBIfam" id="TIGR00074">
    <property type="entry name" value="hypC_hupF"/>
    <property type="match status" value="1"/>
</dbReference>
<dbReference type="Pfam" id="PF01455">
    <property type="entry name" value="HupF_HypC"/>
    <property type="match status" value="1"/>
</dbReference>
<dbReference type="RefSeq" id="WP_349297146.1">
    <property type="nucleotide sequence ID" value="NZ_JBEDNQ010000002.1"/>
</dbReference>
<dbReference type="EMBL" id="JBEDNQ010000002">
    <property type="protein sequence ID" value="MEQ3550062.1"/>
    <property type="molecule type" value="Genomic_DNA"/>
</dbReference>
<dbReference type="Proteomes" id="UP001494902">
    <property type="component" value="Unassembled WGS sequence"/>
</dbReference>
<dbReference type="PANTHER" id="PTHR35177">
    <property type="entry name" value="HYDROGENASE MATURATION FACTOR HYBG"/>
    <property type="match status" value="1"/>
</dbReference>
<dbReference type="InterPro" id="IPR001109">
    <property type="entry name" value="Hydrogenase_HupF/HypC"/>
</dbReference>
<dbReference type="PRINTS" id="PR00445">
    <property type="entry name" value="HUPFHYPC"/>
</dbReference>
<dbReference type="PANTHER" id="PTHR35177:SF2">
    <property type="entry name" value="HYDROGENASE MATURATION FACTOR HYBG"/>
    <property type="match status" value="1"/>
</dbReference>
<sequence length="105" mass="11069">MCLGIPGEVVELMSGHEDLAMVSVEGVQRAVNIGLLRDDDSAELDLRPGDWILIHVGFALSTIDEAEAKASLEWLTGTGDAYTDELDALRASDITDGAGLGEGAR</sequence>
<protein>
    <submittedName>
        <fullName evidence="2">HypC/HybG/HupF family hydrogenase formation chaperone</fullName>
    </submittedName>
</protein>
<gene>
    <name evidence="2" type="ORF">WIS52_06225</name>
</gene>
<dbReference type="Gene3D" id="2.30.30.140">
    <property type="match status" value="1"/>
</dbReference>
<evidence type="ECO:0000256" key="1">
    <source>
        <dbReference type="ARBA" id="ARBA00006018"/>
    </source>
</evidence>